<evidence type="ECO:0000256" key="2">
    <source>
        <dbReference type="RuleBase" id="RU361185"/>
    </source>
</evidence>
<dbReference type="SUPFAM" id="SSF51011">
    <property type="entry name" value="Glycosyl hydrolase domain"/>
    <property type="match status" value="1"/>
</dbReference>
<reference evidence="6 7" key="1">
    <citation type="journal article" date="2019" name="Microorganisms">
        <title>Genome Insights into the Novel Species Microvirga brassicacearum, a Rapeseed Endophyte with Biotechnological Potential.</title>
        <authorList>
            <person name="Jimenez-Gomez A."/>
            <person name="Saati-Santamaria Z."/>
            <person name="Igual J.M."/>
            <person name="Rivas R."/>
            <person name="Mateos P.F."/>
            <person name="Garcia-Fraile P."/>
        </authorList>
    </citation>
    <scope>NUCLEOTIDE SEQUENCE [LARGE SCALE GENOMIC DNA]</scope>
    <source>
        <strain evidence="6 7">CDVBN77</strain>
    </source>
</reference>
<dbReference type="InterPro" id="IPR048395">
    <property type="entry name" value="Glyco_hydro_31_C"/>
</dbReference>
<dbReference type="GO" id="GO:0004553">
    <property type="term" value="F:hydrolase activity, hydrolyzing O-glycosyl compounds"/>
    <property type="evidence" value="ECO:0007669"/>
    <property type="project" value="InterPro"/>
</dbReference>
<dbReference type="InterPro" id="IPR017853">
    <property type="entry name" value="GH"/>
</dbReference>
<dbReference type="Pfam" id="PF01055">
    <property type="entry name" value="Glyco_hydro_31_2nd"/>
    <property type="match status" value="1"/>
</dbReference>
<evidence type="ECO:0000313" key="6">
    <source>
        <dbReference type="EMBL" id="KAB0269243.1"/>
    </source>
</evidence>
<dbReference type="EMBL" id="VCMV01000003">
    <property type="protein sequence ID" value="KAB0269243.1"/>
    <property type="molecule type" value="Genomic_DNA"/>
</dbReference>
<proteinExistence type="inferred from homology"/>
<feature type="domain" description="Glycoside hydrolase family 31 N-terminal" evidence="4">
    <location>
        <begin position="27"/>
        <end position="212"/>
    </location>
</feature>
<dbReference type="InterPro" id="IPR025887">
    <property type="entry name" value="Glyco_hydro_31_N_dom"/>
</dbReference>
<keyword evidence="2" id="KW-0326">Glycosidase</keyword>
<dbReference type="Gene3D" id="2.60.40.1760">
    <property type="entry name" value="glycosyl hydrolase (family 31)"/>
    <property type="match status" value="1"/>
</dbReference>
<dbReference type="RefSeq" id="WP_150942301.1">
    <property type="nucleotide sequence ID" value="NZ_VCMV01000003.1"/>
</dbReference>
<dbReference type="GO" id="GO:0030246">
    <property type="term" value="F:carbohydrate binding"/>
    <property type="evidence" value="ECO:0007669"/>
    <property type="project" value="InterPro"/>
</dbReference>
<comment type="similarity">
    <text evidence="1 2">Belongs to the glycosyl hydrolase 31 family.</text>
</comment>
<protein>
    <submittedName>
        <fullName evidence="6">Glycoside hydrolase family 31 protein</fullName>
    </submittedName>
</protein>
<dbReference type="Proteomes" id="UP000325684">
    <property type="component" value="Unassembled WGS sequence"/>
</dbReference>
<dbReference type="PANTHER" id="PTHR22762:SF165">
    <property type="entry name" value="PUTATIVE (AFU_ORTHOLOGUE AFUA_1G06560)-RELATED"/>
    <property type="match status" value="1"/>
</dbReference>
<dbReference type="Pfam" id="PF21365">
    <property type="entry name" value="Glyco_hydro_31_3rd"/>
    <property type="match status" value="1"/>
</dbReference>
<dbReference type="InterPro" id="IPR013780">
    <property type="entry name" value="Glyco_hydro_b"/>
</dbReference>
<dbReference type="PANTHER" id="PTHR22762">
    <property type="entry name" value="ALPHA-GLUCOSIDASE"/>
    <property type="match status" value="1"/>
</dbReference>
<dbReference type="Gene3D" id="2.60.40.1180">
    <property type="entry name" value="Golgi alpha-mannosidase II"/>
    <property type="match status" value="2"/>
</dbReference>
<dbReference type="InterPro" id="IPR000322">
    <property type="entry name" value="Glyco_hydro_31_TIM"/>
</dbReference>
<dbReference type="SUPFAM" id="SSF51445">
    <property type="entry name" value="(Trans)glycosidases"/>
    <property type="match status" value="1"/>
</dbReference>
<dbReference type="CDD" id="cd06599">
    <property type="entry name" value="GH31_glycosidase_Aec37"/>
    <property type="match status" value="1"/>
</dbReference>
<keyword evidence="7" id="KW-1185">Reference proteome</keyword>
<dbReference type="AlphaFoldDB" id="A0A5N3PHT9"/>
<keyword evidence="2 6" id="KW-0378">Hydrolase</keyword>
<dbReference type="Pfam" id="PF13802">
    <property type="entry name" value="Gal_mutarotas_2"/>
    <property type="match status" value="1"/>
</dbReference>
<evidence type="ECO:0000259" key="3">
    <source>
        <dbReference type="Pfam" id="PF01055"/>
    </source>
</evidence>
<accession>A0A5N3PHT9</accession>
<evidence type="ECO:0000259" key="4">
    <source>
        <dbReference type="Pfam" id="PF13802"/>
    </source>
</evidence>
<evidence type="ECO:0000313" key="7">
    <source>
        <dbReference type="Proteomes" id="UP000325684"/>
    </source>
</evidence>
<dbReference type="SUPFAM" id="SSF74650">
    <property type="entry name" value="Galactose mutarotase-like"/>
    <property type="match status" value="1"/>
</dbReference>
<dbReference type="Gene3D" id="3.20.20.80">
    <property type="entry name" value="Glycosidases"/>
    <property type="match status" value="1"/>
</dbReference>
<name>A0A5N3PHT9_9HYPH</name>
<evidence type="ECO:0000256" key="1">
    <source>
        <dbReference type="ARBA" id="ARBA00007806"/>
    </source>
</evidence>
<gene>
    <name evidence="6" type="ORF">FEZ63_03860</name>
</gene>
<dbReference type="GO" id="GO:0005975">
    <property type="term" value="P:carbohydrate metabolic process"/>
    <property type="evidence" value="ECO:0007669"/>
    <property type="project" value="InterPro"/>
</dbReference>
<dbReference type="OrthoDB" id="176168at2"/>
<evidence type="ECO:0000259" key="5">
    <source>
        <dbReference type="Pfam" id="PF21365"/>
    </source>
</evidence>
<dbReference type="InterPro" id="IPR011013">
    <property type="entry name" value="Gal_mutarotase_sf_dom"/>
</dbReference>
<organism evidence="6 7">
    <name type="scientific">Microvirga brassicacearum</name>
    <dbReference type="NCBI Taxonomy" id="2580413"/>
    <lineage>
        <taxon>Bacteria</taxon>
        <taxon>Pseudomonadati</taxon>
        <taxon>Pseudomonadota</taxon>
        <taxon>Alphaproteobacteria</taxon>
        <taxon>Hyphomicrobiales</taxon>
        <taxon>Methylobacteriaceae</taxon>
        <taxon>Microvirga</taxon>
    </lineage>
</organism>
<feature type="domain" description="Glycosyl hydrolase family 31 C-terminal" evidence="5">
    <location>
        <begin position="595"/>
        <end position="682"/>
    </location>
</feature>
<feature type="domain" description="Glycoside hydrolase family 31 TIM barrel" evidence="3">
    <location>
        <begin position="259"/>
        <end position="586"/>
    </location>
</feature>
<dbReference type="CDD" id="cd14752">
    <property type="entry name" value="GH31_N"/>
    <property type="match status" value="1"/>
</dbReference>
<comment type="caution">
    <text evidence="6">The sequence shown here is derived from an EMBL/GenBank/DDBJ whole genome shotgun (WGS) entry which is preliminary data.</text>
</comment>
<sequence length="793" mass="88336">MKALTKGQYRGRDGIWAVFDLGWNTELRVGILEHDIGRVVMKRAGGYALDRGWSIAPNGLEPPFEGRSRDSIEGFTCPAASVVQRDGAVVLEAAGLTAVVRLSPFGVAWHRTGESQPFLNDRPTQAYFMSRKSGALQHVVARHENERHYGVGDKVGPLNHTGRRFKIDAVDPCGFDAELSDPLYKMIPFLVVDGDMGAHGVFYDNHAAGEMDLGCTIDNYHGLFRSYSAQDGDMDFYVLAGPSVPDVVRRFSWLTGGQAFAPKWSLGFGTTSMTIADAPDADARITDYTGKCRHHQIPCDSFHFGSGYSSIGPRRYAFNWNRDKFPDPAATMARLKEAGMQPVTNLKPCLLDDHPRLKEAKDQGILVMDGATGEPAVAQFWDGLGFHIDFTNPDGRAWWRDGMQTALLDYGVVTIWNDNNEYEIWDEDAICNGDGRPFAQVLARAAQPLLMTKLSYETQAAHAPGKRPYAITRGGAAGLWRYAQTWSGDNETAWKTLRFNLTQGLNMSLSGMFNIGHDVGGFHGPSPNPELFCRFVEFCSLWPRFVMNSWKDNGVVNLPWMHESVIPQVRGAMTLRYRLMPYIYTQMWQASRRNEPVVRPLFYDFPNDRQAINVQDSFMLGPDLLVAPVLEEGVVDREVYLPQHEGGWFDFHDGRHVDGGQTITVAAPLGHVPVFARCGAMIPVTNQIDRIDPGLDTQREVLVFGVLADVSEAYLYEDDGDTTDWRGERRLELRFGLRRSKDGPVLSVNTDGSYRPAFDTISVRTVAVDGKIRIDTSKDSAVKIEQGSQAFPV</sequence>